<accession>A0A975C304</accession>
<evidence type="ECO:0000256" key="2">
    <source>
        <dbReference type="PIRSR" id="PIRSR000390-1"/>
    </source>
</evidence>
<dbReference type="Pfam" id="PF01041">
    <property type="entry name" value="DegT_DnrJ_EryC1"/>
    <property type="match status" value="1"/>
</dbReference>
<keyword evidence="3 4" id="KW-0663">Pyridoxal phosphate</keyword>
<dbReference type="GO" id="GO:0008483">
    <property type="term" value="F:transaminase activity"/>
    <property type="evidence" value="ECO:0007669"/>
    <property type="project" value="UniProtKB-KW"/>
</dbReference>
<dbReference type="GO" id="GO:0030170">
    <property type="term" value="F:pyridoxal phosphate binding"/>
    <property type="evidence" value="ECO:0007669"/>
    <property type="project" value="TreeGrafter"/>
</dbReference>
<sequence length="376" mass="39433">MSERIPLSAPDMGEAERRLLLETYDAGWVSSVGPVVERFEREFAASVGLAHATAVASGTAALHLALAMLDLRPGDAVIAPSLTFIGGVAPILHAGATPIFVDVEADSWNLDPRLLDDAFIRAEAQGLTVRAVVPADLYGQCCDIDAIRAVADARGVPVILDSAEAVGATLNGRPAGQGALAAAYSFNGNKIITTGGGGMLASDDAALIARARYLATAARQPAVHYEHTEAGFNYRLSSLSAAVGVAQLQSLEARVARRRAIFDRYVAALGDLPGLSFAPEAPGRRHSRWLTVIQLDPGAATTRPLELMKALEAANIESRPAWKPMHLQPVFADAPMIGGAVAGRIYDRGLCLPSGSGLTDADIDRVCAAIRQTLEA</sequence>
<dbReference type="KEGG" id="bgoe:IFJ75_15535"/>
<dbReference type="Gene3D" id="3.40.640.10">
    <property type="entry name" value="Type I PLP-dependent aspartate aminotransferase-like (Major domain)"/>
    <property type="match status" value="1"/>
</dbReference>
<dbReference type="InterPro" id="IPR015424">
    <property type="entry name" value="PyrdxlP-dep_Trfase"/>
</dbReference>
<evidence type="ECO:0000256" key="1">
    <source>
        <dbReference type="ARBA" id="ARBA00037999"/>
    </source>
</evidence>
<comment type="similarity">
    <text evidence="1 4">Belongs to the DegT/DnrJ/EryC1 family.</text>
</comment>
<proteinExistence type="inferred from homology"/>
<dbReference type="InterPro" id="IPR015422">
    <property type="entry name" value="PyrdxlP-dep_Trfase_small"/>
</dbReference>
<name>A0A975C304_9CAUL</name>
<keyword evidence="5" id="KW-0032">Aminotransferase</keyword>
<evidence type="ECO:0000313" key="6">
    <source>
        <dbReference type="Proteomes" id="UP000663918"/>
    </source>
</evidence>
<dbReference type="PANTHER" id="PTHR30244">
    <property type="entry name" value="TRANSAMINASE"/>
    <property type="match status" value="1"/>
</dbReference>
<dbReference type="GO" id="GO:0000271">
    <property type="term" value="P:polysaccharide biosynthetic process"/>
    <property type="evidence" value="ECO:0007669"/>
    <property type="project" value="TreeGrafter"/>
</dbReference>
<dbReference type="InterPro" id="IPR015421">
    <property type="entry name" value="PyrdxlP-dep_Trfase_major"/>
</dbReference>
<evidence type="ECO:0000256" key="3">
    <source>
        <dbReference type="PIRSR" id="PIRSR000390-2"/>
    </source>
</evidence>
<keyword evidence="6" id="KW-1185">Reference proteome</keyword>
<dbReference type="Gene3D" id="3.90.1150.10">
    <property type="entry name" value="Aspartate Aminotransferase, domain 1"/>
    <property type="match status" value="1"/>
</dbReference>
<dbReference type="PANTHER" id="PTHR30244:SF34">
    <property type="entry name" value="DTDP-4-AMINO-4,6-DIDEOXYGALACTOSE TRANSAMINASE"/>
    <property type="match status" value="1"/>
</dbReference>
<evidence type="ECO:0000256" key="4">
    <source>
        <dbReference type="RuleBase" id="RU004508"/>
    </source>
</evidence>
<dbReference type="Proteomes" id="UP000663918">
    <property type="component" value="Chromosome"/>
</dbReference>
<dbReference type="SUPFAM" id="SSF53383">
    <property type="entry name" value="PLP-dependent transferases"/>
    <property type="match status" value="1"/>
</dbReference>
<evidence type="ECO:0000313" key="5">
    <source>
        <dbReference type="EMBL" id="QTC90637.1"/>
    </source>
</evidence>
<dbReference type="PIRSF" id="PIRSF000390">
    <property type="entry name" value="PLP_StrS"/>
    <property type="match status" value="1"/>
</dbReference>
<reference evidence="5" key="1">
    <citation type="submission" date="2020-09" db="EMBL/GenBank/DDBJ databases">
        <title>Brevundimonas sp. LVF2 isolated from a puddle in Goettingen, Germany.</title>
        <authorList>
            <person name="Friedrich I."/>
            <person name="Klassen A."/>
            <person name="Hannes N."/>
            <person name="Schneider D."/>
            <person name="Hertel R."/>
            <person name="Daniel R."/>
        </authorList>
    </citation>
    <scope>NUCLEOTIDE SEQUENCE</scope>
    <source>
        <strain evidence="5">LVF2</strain>
    </source>
</reference>
<dbReference type="CDD" id="cd00616">
    <property type="entry name" value="AHBA_syn"/>
    <property type="match status" value="1"/>
</dbReference>
<organism evidence="5 6">
    <name type="scientific">Brevundimonas goettingensis</name>
    <dbReference type="NCBI Taxonomy" id="2774190"/>
    <lineage>
        <taxon>Bacteria</taxon>
        <taxon>Pseudomonadati</taxon>
        <taxon>Pseudomonadota</taxon>
        <taxon>Alphaproteobacteria</taxon>
        <taxon>Caulobacterales</taxon>
        <taxon>Caulobacteraceae</taxon>
        <taxon>Brevundimonas</taxon>
    </lineage>
</organism>
<dbReference type="AlphaFoldDB" id="A0A975C304"/>
<dbReference type="InterPro" id="IPR000653">
    <property type="entry name" value="DegT/StrS_aminotransferase"/>
</dbReference>
<keyword evidence="5" id="KW-0808">Transferase</keyword>
<dbReference type="RefSeq" id="WP_207869203.1">
    <property type="nucleotide sequence ID" value="NZ_CP062222.1"/>
</dbReference>
<dbReference type="EMBL" id="CP062222">
    <property type="protein sequence ID" value="QTC90637.1"/>
    <property type="molecule type" value="Genomic_DNA"/>
</dbReference>
<feature type="active site" description="Proton acceptor" evidence="2">
    <location>
        <position position="190"/>
    </location>
</feature>
<protein>
    <submittedName>
        <fullName evidence="5">Aminotransferase class I/II-fold pyridoxal phosphate-dependent enzyme</fullName>
    </submittedName>
</protein>
<gene>
    <name evidence="5" type="ORF">IFJ75_15535</name>
</gene>
<feature type="modified residue" description="N6-(pyridoxal phosphate)lysine" evidence="3">
    <location>
        <position position="190"/>
    </location>
</feature>